<accession>A0ABX1GUM5</accession>
<dbReference type="InterPro" id="IPR011991">
    <property type="entry name" value="ArsR-like_HTH"/>
</dbReference>
<dbReference type="Gene3D" id="1.10.10.10">
    <property type="entry name" value="Winged helix-like DNA-binding domain superfamily/Winged helix DNA-binding domain"/>
    <property type="match status" value="1"/>
</dbReference>
<protein>
    <submittedName>
        <fullName evidence="5">Helix-turn-helix transcriptional regulator</fullName>
    </submittedName>
</protein>
<name>A0ABX1GUM5_9ACTN</name>
<evidence type="ECO:0000256" key="3">
    <source>
        <dbReference type="ARBA" id="ARBA00023163"/>
    </source>
</evidence>
<reference evidence="5 6" key="1">
    <citation type="submission" date="2020-04" db="EMBL/GenBank/DDBJ databases">
        <title>Phylogenetic Diversity and Antibacterial Activity against Ralstonia solanacearum of Endophytic Actinomycete Isolated from Moss.</title>
        <authorList>
            <person name="Zhuang X."/>
        </authorList>
    </citation>
    <scope>NUCLEOTIDE SEQUENCE [LARGE SCALE GENOMIC DNA]</scope>
    <source>
        <strain evidence="5 6">LD120</strain>
    </source>
</reference>
<gene>
    <name evidence="5" type="ORF">HFV08_00385</name>
</gene>
<dbReference type="PANTHER" id="PTHR43132:SF6">
    <property type="entry name" value="HTH-TYPE TRANSCRIPTIONAL REPRESSOR CZRA"/>
    <property type="match status" value="1"/>
</dbReference>
<dbReference type="Proteomes" id="UP000772196">
    <property type="component" value="Unassembled WGS sequence"/>
</dbReference>
<evidence type="ECO:0000313" key="6">
    <source>
        <dbReference type="Proteomes" id="UP000772196"/>
    </source>
</evidence>
<dbReference type="InterPro" id="IPR045981">
    <property type="entry name" value="DUF5937"/>
</dbReference>
<dbReference type="InterPro" id="IPR051011">
    <property type="entry name" value="Metal_resp_trans_reg"/>
</dbReference>
<proteinExistence type="predicted"/>
<dbReference type="SUPFAM" id="SSF46785">
    <property type="entry name" value="Winged helix' DNA-binding domain"/>
    <property type="match status" value="1"/>
</dbReference>
<evidence type="ECO:0000313" key="5">
    <source>
        <dbReference type="EMBL" id="NKI39737.1"/>
    </source>
</evidence>
<sequence>MLRIHFSAGDLARTRIAEQPDPLWETVLSLHQLREKRREPVLDGWRRRRCARDARALQILSPLMPSRGYFPDFLTPAEASGGLECGIDAVLATPRRRLRTELGLLSARNPLPHWARQLADGEASTLHLLGRVLREYHASVLEPAWRDIASRIEGDRRHRTETQCRLGTEEMLRTFAPVLRWQSPVLSADYPVERDVHLQGRGLLLVPSYFCRHTPVALLDEALWPVLVYPLGHQVGEPDLENDAGASLADLVGSSRAAVLEVVGEGSRGNTGQLARRVGLLLSSTSQHLAVLRHSGLVVSTREGNSVLHEVTPLGAALLRRRL</sequence>
<comment type="caution">
    <text evidence="5">The sequence shown here is derived from an EMBL/GenBank/DDBJ whole genome shotgun (WGS) entry which is preliminary data.</text>
</comment>
<dbReference type="InterPro" id="IPR001845">
    <property type="entry name" value="HTH_ArsR_DNA-bd_dom"/>
</dbReference>
<feature type="domain" description="HTH arsR-type" evidence="4">
    <location>
        <begin position="246"/>
        <end position="323"/>
    </location>
</feature>
<dbReference type="Pfam" id="PF19361">
    <property type="entry name" value="DUF5937"/>
    <property type="match status" value="1"/>
</dbReference>
<evidence type="ECO:0000259" key="4">
    <source>
        <dbReference type="SMART" id="SM00418"/>
    </source>
</evidence>
<keyword evidence="2" id="KW-0238">DNA-binding</keyword>
<dbReference type="SMART" id="SM00418">
    <property type="entry name" value="HTH_ARSR"/>
    <property type="match status" value="1"/>
</dbReference>
<keyword evidence="3" id="KW-0804">Transcription</keyword>
<dbReference type="InterPro" id="IPR036390">
    <property type="entry name" value="WH_DNA-bd_sf"/>
</dbReference>
<keyword evidence="6" id="KW-1185">Reference proteome</keyword>
<dbReference type="PANTHER" id="PTHR43132">
    <property type="entry name" value="ARSENICAL RESISTANCE OPERON REPRESSOR ARSR-RELATED"/>
    <property type="match status" value="1"/>
</dbReference>
<dbReference type="EMBL" id="JAAWWP010000001">
    <property type="protein sequence ID" value="NKI39737.1"/>
    <property type="molecule type" value="Genomic_DNA"/>
</dbReference>
<evidence type="ECO:0000256" key="2">
    <source>
        <dbReference type="ARBA" id="ARBA00023125"/>
    </source>
</evidence>
<dbReference type="CDD" id="cd00090">
    <property type="entry name" value="HTH_ARSR"/>
    <property type="match status" value="1"/>
</dbReference>
<keyword evidence="1" id="KW-0805">Transcription regulation</keyword>
<organism evidence="5 6">
    <name type="scientific">Streptomyces physcomitrii</name>
    <dbReference type="NCBI Taxonomy" id="2724184"/>
    <lineage>
        <taxon>Bacteria</taxon>
        <taxon>Bacillati</taxon>
        <taxon>Actinomycetota</taxon>
        <taxon>Actinomycetes</taxon>
        <taxon>Kitasatosporales</taxon>
        <taxon>Streptomycetaceae</taxon>
        <taxon>Streptomyces</taxon>
    </lineage>
</organism>
<evidence type="ECO:0000256" key="1">
    <source>
        <dbReference type="ARBA" id="ARBA00023015"/>
    </source>
</evidence>
<dbReference type="InterPro" id="IPR036388">
    <property type="entry name" value="WH-like_DNA-bd_sf"/>
</dbReference>